<dbReference type="SUPFAM" id="SSF82866">
    <property type="entry name" value="Multidrug efflux transporter AcrB transmembrane domain"/>
    <property type="match status" value="2"/>
</dbReference>
<evidence type="ECO:0000313" key="8">
    <source>
        <dbReference type="EMBL" id="NDY41398.1"/>
    </source>
</evidence>
<evidence type="ECO:0000256" key="3">
    <source>
        <dbReference type="ARBA" id="ARBA00022692"/>
    </source>
</evidence>
<feature type="transmembrane region" description="Helical" evidence="6">
    <location>
        <begin position="713"/>
        <end position="734"/>
    </location>
</feature>
<dbReference type="InterPro" id="IPR003392">
    <property type="entry name" value="PTHD_SSD"/>
</dbReference>
<protein>
    <submittedName>
        <fullName evidence="8">MMPL family transporter</fullName>
    </submittedName>
</protein>
<keyword evidence="4 6" id="KW-1133">Transmembrane helix</keyword>
<sequence>MGRSLYRLIARRPGAALAAFALLVAASVLATGRLRFERDIFDALPAEGPVAVLVHAARTSGGPDRLYLLFRDERDPDGLVARARGVVDRLRALRIEGRPAFRSVTLEKAEAAGAGDLPAILETYLRRPRLFLTGRDAEALRARLASPAALDRELHRSLAFLAAPGADAAAAIAARDPLNLRALLMDKLRGLQAGLAFAPGPLLRSTDKTALLVACVPALAPERRAAARRLLRMTRTAAAGLGPAFRGITGGFAVAVEEEALLRHDLLACLLGSGIGISLLFLLAYRSPAVLAFVLLPLGVGLQLALGALALVAGRVHLMAAAFSAVVLGLGIDFAIHVYDRYLVERQRGRATAAAVEAAVLRTGPPVAVGGLTTAAAFAVLFCSGIPVLHQVAWLVDLGLLFCLAAILWALPAWLLWRARSGERPAGHLGRLGMDRLGRLVADRPRAAAAASALVLAAAIPGLFRVGIEHDPRSLHPADLPSIRVQEEIRAAFGAGAGAFVTWTARDPARFWEIGRTVDGVLEDLQAEGRIRSWASLTRITRGRPPRLPPALAANARAALARAGFRPGDFPLTEAFLEALARPDDTETLLGPGDLEKLPRPFHAFFRRTPGGLQGIARVALRTPSGLGDLSRRLADRAPGAEAFDPDTALRGLLGSVRGEVRDSVLLAAALILGLLFAFFRRPGPVAMAAVPVTLASVVTLGLMGLAGIPFNLFNFMVVPLVLGIGLDDGIHVLRRYAEEGDVAATLATTGRSVLLTTLTTCLGFGSLALASHPLLRGMGLVTIAGILAAWFFSAVTLPALLRLREAAGARGRGPR</sequence>
<gene>
    <name evidence="8" type="ORF">G3N55_00840</name>
</gene>
<dbReference type="Proteomes" id="UP000469346">
    <property type="component" value="Unassembled WGS sequence"/>
</dbReference>
<dbReference type="Pfam" id="PF03176">
    <property type="entry name" value="MMPL"/>
    <property type="match status" value="1"/>
</dbReference>
<organism evidence="8 9">
    <name type="scientific">Dissulfurirhabdus thermomarina</name>
    <dbReference type="NCBI Taxonomy" id="1765737"/>
    <lineage>
        <taxon>Bacteria</taxon>
        <taxon>Deltaproteobacteria</taxon>
        <taxon>Dissulfurirhabdaceae</taxon>
        <taxon>Dissulfurirhabdus</taxon>
    </lineage>
</organism>
<proteinExistence type="predicted"/>
<reference evidence="8 9" key="1">
    <citation type="submission" date="2020-02" db="EMBL/GenBank/DDBJ databases">
        <title>Comparative genomics of sulfur disproportionating microorganisms.</title>
        <authorList>
            <person name="Ward L.M."/>
            <person name="Bertran E."/>
            <person name="Johnston D.T."/>
        </authorList>
    </citation>
    <scope>NUCLEOTIDE SEQUENCE [LARGE SCALE GENOMIC DNA]</scope>
    <source>
        <strain evidence="8 9">DSM 100025</strain>
    </source>
</reference>
<dbReference type="GO" id="GO:0005886">
    <property type="term" value="C:plasma membrane"/>
    <property type="evidence" value="ECO:0007669"/>
    <property type="project" value="UniProtKB-SubCell"/>
</dbReference>
<comment type="caution">
    <text evidence="8">The sequence shown here is derived from an EMBL/GenBank/DDBJ whole genome shotgun (WGS) entry which is preliminary data.</text>
</comment>
<feature type="transmembrane region" description="Helical" evidence="6">
    <location>
        <begin position="664"/>
        <end position="680"/>
    </location>
</feature>
<dbReference type="InterPro" id="IPR004869">
    <property type="entry name" value="MMPL_dom"/>
</dbReference>
<feature type="transmembrane region" description="Helical" evidence="6">
    <location>
        <begin position="265"/>
        <end position="283"/>
    </location>
</feature>
<accession>A0A6N9TJY8</accession>
<evidence type="ECO:0000256" key="5">
    <source>
        <dbReference type="ARBA" id="ARBA00023136"/>
    </source>
</evidence>
<keyword evidence="5 6" id="KW-0472">Membrane</keyword>
<feature type="transmembrane region" description="Helical" evidence="6">
    <location>
        <begin position="318"/>
        <end position="339"/>
    </location>
</feature>
<dbReference type="InterPro" id="IPR050545">
    <property type="entry name" value="Mycobact_MmpL"/>
</dbReference>
<keyword evidence="3 6" id="KW-0812">Transmembrane</keyword>
<dbReference type="AlphaFoldDB" id="A0A6N9TJY8"/>
<feature type="domain" description="SSD" evidence="7">
    <location>
        <begin position="689"/>
        <end position="804"/>
    </location>
</feature>
<keyword evidence="2" id="KW-1003">Cell membrane</keyword>
<keyword evidence="9" id="KW-1185">Reference proteome</keyword>
<dbReference type="Pfam" id="PF02460">
    <property type="entry name" value="Patched"/>
    <property type="match status" value="1"/>
</dbReference>
<feature type="transmembrane region" description="Helical" evidence="6">
    <location>
        <begin position="394"/>
        <end position="417"/>
    </location>
</feature>
<feature type="transmembrane region" description="Helical" evidence="6">
    <location>
        <begin position="367"/>
        <end position="388"/>
    </location>
</feature>
<evidence type="ECO:0000256" key="6">
    <source>
        <dbReference type="SAM" id="Phobius"/>
    </source>
</evidence>
<dbReference type="Gene3D" id="1.20.1640.10">
    <property type="entry name" value="Multidrug efflux transporter AcrB transmembrane domain"/>
    <property type="match status" value="2"/>
</dbReference>
<evidence type="ECO:0000256" key="4">
    <source>
        <dbReference type="ARBA" id="ARBA00022989"/>
    </source>
</evidence>
<evidence type="ECO:0000259" key="7">
    <source>
        <dbReference type="PROSITE" id="PS50156"/>
    </source>
</evidence>
<feature type="transmembrane region" description="Helical" evidence="6">
    <location>
        <begin position="779"/>
        <end position="802"/>
    </location>
</feature>
<dbReference type="PANTHER" id="PTHR33406">
    <property type="entry name" value="MEMBRANE PROTEIN MJ1562-RELATED"/>
    <property type="match status" value="1"/>
</dbReference>
<dbReference type="PANTHER" id="PTHR33406:SF13">
    <property type="entry name" value="MEMBRANE PROTEIN YDFJ"/>
    <property type="match status" value="1"/>
</dbReference>
<feature type="transmembrane region" description="Helical" evidence="6">
    <location>
        <begin position="290"/>
        <end position="312"/>
    </location>
</feature>
<feature type="transmembrane region" description="Helical" evidence="6">
    <location>
        <begin position="754"/>
        <end position="773"/>
    </location>
</feature>
<evidence type="ECO:0000313" key="9">
    <source>
        <dbReference type="Proteomes" id="UP000469346"/>
    </source>
</evidence>
<dbReference type="InterPro" id="IPR000731">
    <property type="entry name" value="SSD"/>
</dbReference>
<comment type="subcellular location">
    <subcellularLocation>
        <location evidence="1">Cell membrane</location>
        <topology evidence="1">Multi-pass membrane protein</topology>
    </subcellularLocation>
</comment>
<dbReference type="RefSeq" id="WP_163297559.1">
    <property type="nucleotide sequence ID" value="NZ_JAAGRR010000003.1"/>
</dbReference>
<dbReference type="EMBL" id="JAAGRR010000003">
    <property type="protein sequence ID" value="NDY41398.1"/>
    <property type="molecule type" value="Genomic_DNA"/>
</dbReference>
<name>A0A6N9TJY8_DISTH</name>
<evidence type="ECO:0000256" key="1">
    <source>
        <dbReference type="ARBA" id="ARBA00004651"/>
    </source>
</evidence>
<evidence type="ECO:0000256" key="2">
    <source>
        <dbReference type="ARBA" id="ARBA00022475"/>
    </source>
</evidence>
<dbReference type="PROSITE" id="PS50156">
    <property type="entry name" value="SSD"/>
    <property type="match status" value="1"/>
</dbReference>